<sequence length="433" mass="43375">MPEYTVLRDLSDAPTAGPFESTGAGGLRAGLAAAVAAAADVPAEPRVDREDLAPRDVALLARDPRVLAIARVMPTRLVEPVAAEDEAPAGAQAQTAWGITAVGADRSSRTGAGVVPCVLDTGIDAGHAAFSGVTLVQQDFTGSGDGDRQGHGTHCAGTVFGRDVDGTRIGVARGVGQALIGKVLGDDGSGDSDMLFRGMQWASQNGAHVVSMSLGFDFPGLVQFLVDRGWPLDVATSAALEAYRANLRMFDAIMQLVARREAFGTGTLVVAAAGNESRRDEDPDHEVGASLPAAAEGVVSVGALGQGADGLGVAPFSNTFPLVSAPGVGVLSARTGGGLRSLSGTSMATPHVAGVAALWWEEVLASPVPPTVAAVTAKLLALATTQGLAPGADPADRGLGLVQSPVSAALPAPSPATVQLPGQSTGAAAQPVG</sequence>
<dbReference type="Gene3D" id="3.40.50.200">
    <property type="entry name" value="Peptidase S8/S53 domain"/>
    <property type="match status" value="1"/>
</dbReference>
<feature type="region of interest" description="Disordered" evidence="6">
    <location>
        <begin position="412"/>
        <end position="433"/>
    </location>
</feature>
<feature type="domain" description="Peptidase S8/S53" evidence="7">
    <location>
        <begin position="111"/>
        <end position="363"/>
    </location>
</feature>
<dbReference type="GO" id="GO:0004252">
    <property type="term" value="F:serine-type endopeptidase activity"/>
    <property type="evidence" value="ECO:0007669"/>
    <property type="project" value="UniProtKB-UniRule"/>
</dbReference>
<evidence type="ECO:0000256" key="5">
    <source>
        <dbReference type="PROSITE-ProRule" id="PRU01240"/>
    </source>
</evidence>
<dbReference type="PRINTS" id="PR00723">
    <property type="entry name" value="SUBTILISIN"/>
</dbReference>
<dbReference type="SUPFAM" id="SSF52743">
    <property type="entry name" value="Subtilisin-like"/>
    <property type="match status" value="1"/>
</dbReference>
<dbReference type="InterPro" id="IPR015500">
    <property type="entry name" value="Peptidase_S8_subtilisin-rel"/>
</dbReference>
<protein>
    <submittedName>
        <fullName evidence="8">Peptidase S8</fullName>
    </submittedName>
</protein>
<dbReference type="InterPro" id="IPR000209">
    <property type="entry name" value="Peptidase_S8/S53_dom"/>
</dbReference>
<keyword evidence="4 5" id="KW-0720">Serine protease</keyword>
<dbReference type="PANTHER" id="PTHR43806:SF11">
    <property type="entry name" value="CEREVISIN-RELATED"/>
    <property type="match status" value="1"/>
</dbReference>
<dbReference type="OrthoDB" id="3644449at2"/>
<keyword evidence="2 5" id="KW-0645">Protease</keyword>
<comment type="similarity">
    <text evidence="1 5">Belongs to the peptidase S8 family.</text>
</comment>
<comment type="caution">
    <text evidence="8">The sequence shown here is derived from an EMBL/GenBank/DDBJ whole genome shotgun (WGS) entry which is preliminary data.</text>
</comment>
<dbReference type="CDD" id="cd07480">
    <property type="entry name" value="Peptidases_S8_12"/>
    <property type="match status" value="1"/>
</dbReference>
<evidence type="ECO:0000256" key="4">
    <source>
        <dbReference type="ARBA" id="ARBA00022825"/>
    </source>
</evidence>
<gene>
    <name evidence="8" type="ORF">D5H78_09105</name>
</gene>
<evidence type="ECO:0000256" key="2">
    <source>
        <dbReference type="ARBA" id="ARBA00022670"/>
    </source>
</evidence>
<dbReference type="InterPro" id="IPR036852">
    <property type="entry name" value="Peptidase_S8/S53_dom_sf"/>
</dbReference>
<feature type="active site" description="Charge relay system" evidence="5">
    <location>
        <position position="151"/>
    </location>
</feature>
<evidence type="ECO:0000313" key="9">
    <source>
        <dbReference type="Proteomes" id="UP000265614"/>
    </source>
</evidence>
<evidence type="ECO:0000259" key="7">
    <source>
        <dbReference type="Pfam" id="PF00082"/>
    </source>
</evidence>
<keyword evidence="3 5" id="KW-0378">Hydrolase</keyword>
<keyword evidence="9" id="KW-1185">Reference proteome</keyword>
<feature type="active site" description="Charge relay system" evidence="5">
    <location>
        <position position="346"/>
    </location>
</feature>
<dbReference type="PANTHER" id="PTHR43806">
    <property type="entry name" value="PEPTIDASE S8"/>
    <property type="match status" value="1"/>
</dbReference>
<dbReference type="AlphaFoldDB" id="A0A3A3YZY0"/>
<feature type="region of interest" description="Disordered" evidence="6">
    <location>
        <begin position="1"/>
        <end position="21"/>
    </location>
</feature>
<evidence type="ECO:0000256" key="3">
    <source>
        <dbReference type="ARBA" id="ARBA00022801"/>
    </source>
</evidence>
<dbReference type="EMBL" id="QZEZ01000003">
    <property type="protein sequence ID" value="RJK96381.1"/>
    <property type="molecule type" value="Genomic_DNA"/>
</dbReference>
<dbReference type="Proteomes" id="UP000265614">
    <property type="component" value="Unassembled WGS sequence"/>
</dbReference>
<feature type="active site" description="Charge relay system" evidence="5">
    <location>
        <position position="120"/>
    </location>
</feature>
<evidence type="ECO:0000256" key="6">
    <source>
        <dbReference type="SAM" id="MobiDB-lite"/>
    </source>
</evidence>
<organism evidence="8 9">
    <name type="scientific">Vallicoccus soli</name>
    <dbReference type="NCBI Taxonomy" id="2339232"/>
    <lineage>
        <taxon>Bacteria</taxon>
        <taxon>Bacillati</taxon>
        <taxon>Actinomycetota</taxon>
        <taxon>Actinomycetes</taxon>
        <taxon>Motilibacterales</taxon>
        <taxon>Vallicoccaceae</taxon>
        <taxon>Vallicoccus</taxon>
    </lineage>
</organism>
<evidence type="ECO:0000313" key="8">
    <source>
        <dbReference type="EMBL" id="RJK96381.1"/>
    </source>
</evidence>
<name>A0A3A3YZY0_9ACTN</name>
<dbReference type="InterPro" id="IPR050131">
    <property type="entry name" value="Peptidase_S8_subtilisin-like"/>
</dbReference>
<dbReference type="InterPro" id="IPR023828">
    <property type="entry name" value="Peptidase_S8_Ser-AS"/>
</dbReference>
<dbReference type="Pfam" id="PF00082">
    <property type="entry name" value="Peptidase_S8"/>
    <property type="match status" value="1"/>
</dbReference>
<accession>A0A3A3YZY0</accession>
<proteinExistence type="inferred from homology"/>
<dbReference type="RefSeq" id="WP_119950112.1">
    <property type="nucleotide sequence ID" value="NZ_QZEZ01000003.1"/>
</dbReference>
<dbReference type="PROSITE" id="PS51892">
    <property type="entry name" value="SUBTILASE"/>
    <property type="match status" value="1"/>
</dbReference>
<evidence type="ECO:0000256" key="1">
    <source>
        <dbReference type="ARBA" id="ARBA00011073"/>
    </source>
</evidence>
<dbReference type="GO" id="GO:0006508">
    <property type="term" value="P:proteolysis"/>
    <property type="evidence" value="ECO:0007669"/>
    <property type="project" value="UniProtKB-KW"/>
</dbReference>
<dbReference type="PROSITE" id="PS00138">
    <property type="entry name" value="SUBTILASE_SER"/>
    <property type="match status" value="1"/>
</dbReference>
<reference evidence="8 9" key="1">
    <citation type="submission" date="2018-09" db="EMBL/GenBank/DDBJ databases">
        <title>YIM 75000 draft genome.</title>
        <authorList>
            <person name="Tang S."/>
            <person name="Feng Y."/>
        </authorList>
    </citation>
    <scope>NUCLEOTIDE SEQUENCE [LARGE SCALE GENOMIC DNA]</scope>
    <source>
        <strain evidence="8 9">YIM 75000</strain>
    </source>
</reference>